<evidence type="ECO:0000313" key="1">
    <source>
        <dbReference type="EMBL" id="JAP83516.1"/>
    </source>
</evidence>
<protein>
    <submittedName>
        <fullName evidence="1">Metabotropic glutamate receptor 1</fullName>
    </submittedName>
</protein>
<sequence>MWTVGTPVTLGPSSFFIIHRPAVNFQSINYYPHPTSYNELTKHFYLARRQYPPPHRKLSRPQALTLRLLQVGAYPNPALLHKIHPEIQPTNTCCLCADIANLEHMLWRCPALRCGEVITPSKWEAAITSSGLEQQLWAVQRARDAAERLSLSVPTWERPATC</sequence>
<proteinExistence type="predicted"/>
<accession>A0A131YZ65</accession>
<dbReference type="AlphaFoldDB" id="A0A131YZ65"/>
<keyword evidence="1" id="KW-0675">Receptor</keyword>
<name>A0A131YZ65_RHIAP</name>
<reference evidence="1" key="1">
    <citation type="journal article" date="2016" name="Ticks Tick Borne Dis.">
        <title>De novo assembly and annotation of the salivary gland transcriptome of Rhipicephalus appendiculatus male and female ticks during blood feeding.</title>
        <authorList>
            <person name="de Castro M.H."/>
            <person name="de Klerk D."/>
            <person name="Pienaar R."/>
            <person name="Latif A.A."/>
            <person name="Rees D.J."/>
            <person name="Mans B.J."/>
        </authorList>
    </citation>
    <scope>NUCLEOTIDE SEQUENCE</scope>
    <source>
        <tissue evidence="1">Salivary glands</tissue>
    </source>
</reference>
<dbReference type="EMBL" id="GEDV01005041">
    <property type="protein sequence ID" value="JAP83516.1"/>
    <property type="molecule type" value="Transcribed_RNA"/>
</dbReference>
<organism evidence="1">
    <name type="scientific">Rhipicephalus appendiculatus</name>
    <name type="common">Brown ear tick</name>
    <dbReference type="NCBI Taxonomy" id="34631"/>
    <lineage>
        <taxon>Eukaryota</taxon>
        <taxon>Metazoa</taxon>
        <taxon>Ecdysozoa</taxon>
        <taxon>Arthropoda</taxon>
        <taxon>Chelicerata</taxon>
        <taxon>Arachnida</taxon>
        <taxon>Acari</taxon>
        <taxon>Parasitiformes</taxon>
        <taxon>Ixodida</taxon>
        <taxon>Ixodoidea</taxon>
        <taxon>Ixodidae</taxon>
        <taxon>Rhipicephalinae</taxon>
        <taxon>Rhipicephalus</taxon>
        <taxon>Rhipicephalus</taxon>
    </lineage>
</organism>